<dbReference type="PANTHER" id="PTHR42733">
    <property type="entry name" value="DJ-1 PROTEIN"/>
    <property type="match status" value="1"/>
</dbReference>
<dbReference type="EMBL" id="CP060394">
    <property type="protein sequence ID" value="QNI34952.1"/>
    <property type="molecule type" value="Genomic_DNA"/>
</dbReference>
<dbReference type="GO" id="GO:0016740">
    <property type="term" value="F:transferase activity"/>
    <property type="evidence" value="ECO:0007669"/>
    <property type="project" value="UniProtKB-KW"/>
</dbReference>
<dbReference type="InterPro" id="IPR006286">
    <property type="entry name" value="C56_PfpI-like"/>
</dbReference>
<gene>
    <name evidence="3" type="ORF">H7849_12555</name>
</gene>
<protein>
    <submittedName>
        <fullName evidence="3">Type 1 glutamine amidotransferase</fullName>
    </submittedName>
</protein>
<keyword evidence="3" id="KW-0808">Transferase</keyword>
<dbReference type="Proteomes" id="UP000515312">
    <property type="component" value="Chromosome"/>
</dbReference>
<evidence type="ECO:0000259" key="2">
    <source>
        <dbReference type="Pfam" id="PF01965"/>
    </source>
</evidence>
<dbReference type="KEGG" id="adin:H7849_12555"/>
<feature type="domain" description="DJ-1/PfpI" evidence="2">
    <location>
        <begin position="8"/>
        <end position="176"/>
    </location>
</feature>
<dbReference type="Gene3D" id="3.40.50.880">
    <property type="match status" value="1"/>
</dbReference>
<organism evidence="3 4">
    <name type="scientific">Alloacidobacterium dinghuense</name>
    <dbReference type="NCBI Taxonomy" id="2763107"/>
    <lineage>
        <taxon>Bacteria</taxon>
        <taxon>Pseudomonadati</taxon>
        <taxon>Acidobacteriota</taxon>
        <taxon>Terriglobia</taxon>
        <taxon>Terriglobales</taxon>
        <taxon>Acidobacteriaceae</taxon>
        <taxon>Alloacidobacterium</taxon>
    </lineage>
</organism>
<dbReference type="NCBIfam" id="TIGR01382">
    <property type="entry name" value="PfpI"/>
    <property type="match status" value="1"/>
</dbReference>
<keyword evidence="4" id="KW-1185">Reference proteome</keyword>
<name>A0A7G8BQY2_9BACT</name>
<dbReference type="Pfam" id="PF01965">
    <property type="entry name" value="DJ-1_PfpI"/>
    <property type="match status" value="1"/>
</dbReference>
<dbReference type="SUPFAM" id="SSF52317">
    <property type="entry name" value="Class I glutamine amidotransferase-like"/>
    <property type="match status" value="1"/>
</dbReference>
<evidence type="ECO:0000313" key="3">
    <source>
        <dbReference type="EMBL" id="QNI34952.1"/>
    </source>
</evidence>
<dbReference type="CDD" id="cd03134">
    <property type="entry name" value="GATase1_PfpI_like"/>
    <property type="match status" value="1"/>
</dbReference>
<accession>A0A7G8BQY2</accession>
<evidence type="ECO:0000313" key="4">
    <source>
        <dbReference type="Proteomes" id="UP000515312"/>
    </source>
</evidence>
<comment type="similarity">
    <text evidence="1">Belongs to the peptidase C56 family.</text>
</comment>
<dbReference type="PANTHER" id="PTHR42733:SF12">
    <property type="entry name" value="PROTEINASE"/>
    <property type="match status" value="1"/>
</dbReference>
<keyword evidence="3" id="KW-0315">Glutamine amidotransferase</keyword>
<dbReference type="AlphaFoldDB" id="A0A7G8BQY2"/>
<dbReference type="PROSITE" id="PS51276">
    <property type="entry name" value="PEPTIDASE_C56_PFPI"/>
    <property type="match status" value="1"/>
</dbReference>
<reference evidence="3 4" key="1">
    <citation type="submission" date="2020-08" db="EMBL/GenBank/DDBJ databases">
        <title>Edaphobacter telluris sp. nov. and Acidobacterium dinghuensis sp. nov., two acidobacteria isolated from forest soil.</title>
        <authorList>
            <person name="Fu J."/>
            <person name="Qiu L."/>
        </authorList>
    </citation>
    <scope>NUCLEOTIDE SEQUENCE [LARGE SCALE GENOMIC DNA]</scope>
    <source>
        <strain evidence="3">4Y35</strain>
    </source>
</reference>
<dbReference type="InterPro" id="IPR029062">
    <property type="entry name" value="Class_I_gatase-like"/>
</dbReference>
<evidence type="ECO:0000256" key="1">
    <source>
        <dbReference type="ARBA" id="ARBA00008542"/>
    </source>
</evidence>
<sequence>MQQNLTGKRVAILATDGFEQVELTEPKKALEQAGAVTEVISPKSGEIRGWKSKDWGDSIRVDKALGSASPSDYDALVLPGGVANPDHLRMDETAVRFVKEFAQSGKPVAAICHGPWTLIEAGVVKGHTLTSWPSLKTDLKNAGANWVDKEVVLDGNFITSRKPEDLPAFNKKVIEEIADGKHLKAAS</sequence>
<proteinExistence type="inferred from homology"/>
<dbReference type="InterPro" id="IPR002818">
    <property type="entry name" value="DJ-1/PfpI"/>
</dbReference>